<organism evidence="1">
    <name type="scientific">Odontella aurita</name>
    <dbReference type="NCBI Taxonomy" id="265563"/>
    <lineage>
        <taxon>Eukaryota</taxon>
        <taxon>Sar</taxon>
        <taxon>Stramenopiles</taxon>
        <taxon>Ochrophyta</taxon>
        <taxon>Bacillariophyta</taxon>
        <taxon>Mediophyceae</taxon>
        <taxon>Biddulphiophycidae</taxon>
        <taxon>Eupodiscales</taxon>
        <taxon>Odontellaceae</taxon>
        <taxon>Odontella</taxon>
    </lineage>
</organism>
<gene>
    <name evidence="1" type="ORF">OAUR00152_LOCUS35738</name>
</gene>
<name>A0A7S4JXY3_9STRA</name>
<reference evidence="1" key="1">
    <citation type="submission" date="2021-01" db="EMBL/GenBank/DDBJ databases">
        <authorList>
            <person name="Corre E."/>
            <person name="Pelletier E."/>
            <person name="Niang G."/>
            <person name="Scheremetjew M."/>
            <person name="Finn R."/>
            <person name="Kale V."/>
            <person name="Holt S."/>
            <person name="Cochrane G."/>
            <person name="Meng A."/>
            <person name="Brown T."/>
            <person name="Cohen L."/>
        </authorList>
    </citation>
    <scope>NUCLEOTIDE SEQUENCE</scope>
    <source>
        <strain evidence="1">Isolate 1302-5</strain>
    </source>
</reference>
<evidence type="ECO:0000313" key="1">
    <source>
        <dbReference type="EMBL" id="CAE2277509.1"/>
    </source>
</evidence>
<protein>
    <submittedName>
        <fullName evidence="1">Uncharacterized protein</fullName>
    </submittedName>
</protein>
<proteinExistence type="predicted"/>
<dbReference type="AlphaFoldDB" id="A0A7S4JXY3"/>
<sequence>MVASILLHRFNPTLITFGQPPTVDLGCESIPSDRYYRYINSIKEKGEDDDVAFDPVVYAPNWISKSVQYGQAILLGEDTTAVKYLGIDEQGAAFTPRFFDRQNEKAAHDIGMGKPTDYDARILSLLKNYPINITGFSNGAFCDRSYNELCVSKWCSPENKCEESAAATMPSVGSLVGAMGTILSTLVVLL</sequence>
<accession>A0A7S4JXY3</accession>
<dbReference type="EMBL" id="HBKQ01051878">
    <property type="protein sequence ID" value="CAE2277509.1"/>
    <property type="molecule type" value="Transcribed_RNA"/>
</dbReference>